<organism evidence="1 2">
    <name type="scientific">Maribacter stanieri</name>
    <dbReference type="NCBI Taxonomy" id="440514"/>
    <lineage>
        <taxon>Bacteria</taxon>
        <taxon>Pseudomonadati</taxon>
        <taxon>Bacteroidota</taxon>
        <taxon>Flavobacteriia</taxon>
        <taxon>Flavobacteriales</taxon>
        <taxon>Flavobacteriaceae</taxon>
        <taxon>Maribacter</taxon>
    </lineage>
</organism>
<dbReference type="SUPFAM" id="SSF53649">
    <property type="entry name" value="Alkaline phosphatase-like"/>
    <property type="match status" value="1"/>
</dbReference>
<dbReference type="Proteomes" id="UP000199462">
    <property type="component" value="Unassembled WGS sequence"/>
</dbReference>
<evidence type="ECO:0000313" key="1">
    <source>
        <dbReference type="EMBL" id="SFR85140.1"/>
    </source>
</evidence>
<evidence type="ECO:0000313" key="2">
    <source>
        <dbReference type="Proteomes" id="UP000199462"/>
    </source>
</evidence>
<sequence length="426" mass="48428">MIKRKVLLTSVFIIGMILLNSCNKKIVSPANSNANTDSKTTQEKPYLILISLDGFRWDYVEKYQPPNLSAFIKKGVKAESLIPSFPTKTFPNHYTIATGLYPEKHGIIGNIFYDYKKDTLFNKRSPGMAEDGSFYGGSPIWVEANKANIVTASYFFVGTEADIQGIRPTYYYTFDNSVKNDEKVNQTIHWLNLNEQNRPHLITLYFGDMDKVGHDYGINDEELKKALFDLDRNLGDLFKGVSETGLPMNIIIVSDHGMGNQSTNKIIPIDSIENDNLFMTIENGTIVNIHPKKDGEIDSVLQYLRHKESNFKAYKTENTPGFEYIPKNKNWGAIQLIPDYGYHFWNQRRKDALVEAGVTTFGVHGYDSKYKEMHGIFYANGPAFKNGYEIPSIKNIHLYPLMCKILGLEIPKLIDGDINQIESVLK</sequence>
<protein>
    <submittedName>
        <fullName evidence="1">Predicted pyrophosphatase or phosphodiesterase, AlkP superfamily</fullName>
    </submittedName>
</protein>
<reference evidence="2" key="1">
    <citation type="submission" date="2016-10" db="EMBL/GenBank/DDBJ databases">
        <authorList>
            <person name="Varghese N."/>
            <person name="Submissions S."/>
        </authorList>
    </citation>
    <scope>NUCLEOTIDE SEQUENCE [LARGE SCALE GENOMIC DNA]</scope>
    <source>
        <strain evidence="2">DSM 19891</strain>
    </source>
</reference>
<gene>
    <name evidence="1" type="ORF">SAMN04488010_3377</name>
</gene>
<dbReference type="PANTHER" id="PTHR10151:SF120">
    <property type="entry name" value="BIS(5'-ADENOSYL)-TRIPHOSPHATASE"/>
    <property type="match status" value="1"/>
</dbReference>
<proteinExistence type="predicted"/>
<dbReference type="EMBL" id="FOYX01000003">
    <property type="protein sequence ID" value="SFR85140.1"/>
    <property type="molecule type" value="Genomic_DNA"/>
</dbReference>
<dbReference type="AlphaFoldDB" id="A0A1I6K2V0"/>
<dbReference type="GO" id="GO:0016787">
    <property type="term" value="F:hydrolase activity"/>
    <property type="evidence" value="ECO:0007669"/>
    <property type="project" value="UniProtKB-ARBA"/>
</dbReference>
<dbReference type="RefSeq" id="WP_231500553.1">
    <property type="nucleotide sequence ID" value="NZ_FOYX01000003.1"/>
</dbReference>
<dbReference type="STRING" id="440514.SAMN04488010_3377"/>
<keyword evidence="2" id="KW-1185">Reference proteome</keyword>
<dbReference type="Pfam" id="PF01663">
    <property type="entry name" value="Phosphodiest"/>
    <property type="match status" value="1"/>
</dbReference>
<dbReference type="InterPro" id="IPR002591">
    <property type="entry name" value="Phosphodiest/P_Trfase"/>
</dbReference>
<dbReference type="Gene3D" id="3.40.720.10">
    <property type="entry name" value="Alkaline Phosphatase, subunit A"/>
    <property type="match status" value="1"/>
</dbReference>
<dbReference type="Gene3D" id="3.30.1360.180">
    <property type="match status" value="1"/>
</dbReference>
<dbReference type="CDD" id="cd16018">
    <property type="entry name" value="Enpp"/>
    <property type="match status" value="1"/>
</dbReference>
<name>A0A1I6K2V0_9FLAO</name>
<accession>A0A1I6K2V0</accession>
<dbReference type="PANTHER" id="PTHR10151">
    <property type="entry name" value="ECTONUCLEOTIDE PYROPHOSPHATASE/PHOSPHODIESTERASE"/>
    <property type="match status" value="1"/>
</dbReference>
<dbReference type="InterPro" id="IPR017850">
    <property type="entry name" value="Alkaline_phosphatase_core_sf"/>
</dbReference>